<evidence type="ECO:0000313" key="1">
    <source>
        <dbReference type="EMBL" id="SVB65296.1"/>
    </source>
</evidence>
<feature type="non-terminal residue" evidence="1">
    <location>
        <position position="1"/>
    </location>
</feature>
<organism evidence="1">
    <name type="scientific">marine metagenome</name>
    <dbReference type="NCBI Taxonomy" id="408172"/>
    <lineage>
        <taxon>unclassified sequences</taxon>
        <taxon>metagenomes</taxon>
        <taxon>ecological metagenomes</taxon>
    </lineage>
</organism>
<protein>
    <submittedName>
        <fullName evidence="1">Uncharacterized protein</fullName>
    </submittedName>
</protein>
<dbReference type="EMBL" id="UINC01051305">
    <property type="protein sequence ID" value="SVB65296.1"/>
    <property type="molecule type" value="Genomic_DNA"/>
</dbReference>
<dbReference type="AlphaFoldDB" id="A0A382FQ99"/>
<accession>A0A382FQ99</accession>
<gene>
    <name evidence="1" type="ORF">METZ01_LOCUS218150</name>
</gene>
<reference evidence="1" key="1">
    <citation type="submission" date="2018-05" db="EMBL/GenBank/DDBJ databases">
        <authorList>
            <person name="Lanie J.A."/>
            <person name="Ng W.-L."/>
            <person name="Kazmierczak K.M."/>
            <person name="Andrzejewski T.M."/>
            <person name="Davidsen T.M."/>
            <person name="Wayne K.J."/>
            <person name="Tettelin H."/>
            <person name="Glass J.I."/>
            <person name="Rusch D."/>
            <person name="Podicherti R."/>
            <person name="Tsui H.-C.T."/>
            <person name="Winkler M.E."/>
        </authorList>
    </citation>
    <scope>NUCLEOTIDE SEQUENCE</scope>
</reference>
<sequence length="138" mass="16579">NDFTNFIQRDDNNKPFYGITLKDGKNMINGDENDYDIFWDKNPKMIGIKQSIWGWNNEIAEPMLFEKNLDIVFQNFNLFSVKKNNNFEKYYKKYLKSSNKSLSISEQNISFLNNVFMYSVYPSFETQNYKILKKMKKK</sequence>
<name>A0A382FQ99_9ZZZZ</name>
<proteinExistence type="predicted"/>